<accession>A0AAD6J491</accession>
<feature type="compositionally biased region" description="Polar residues" evidence="1">
    <location>
        <begin position="167"/>
        <end position="180"/>
    </location>
</feature>
<proteinExistence type="predicted"/>
<feature type="compositionally biased region" description="Polar residues" evidence="1">
    <location>
        <begin position="667"/>
        <end position="676"/>
    </location>
</feature>
<feature type="region of interest" description="Disordered" evidence="1">
    <location>
        <begin position="163"/>
        <end position="199"/>
    </location>
</feature>
<feature type="compositionally biased region" description="Basic and acidic residues" evidence="1">
    <location>
        <begin position="1162"/>
        <end position="1173"/>
    </location>
</feature>
<sequence>MAHARVSRCGLLTPTSAANLRPLPPTAQPTKLQPRKLVPCTSHDHPNRMPAPTAIRLFPLVNWLLGGNLCRPEALRPQMAPAALYGPLDDANPATPKNFQLRESDTSAEPAPRNPPPGSNDVPPSSTDPATEWPWNMDDGPQATRTKLLPLLRMLGCADDIPEPKKGTTNLGYSSPNNPLSRAIRRASDDTQPDGRKQQPKVISLAGLTTRYLLQIVWPRRHELQAEEYPYLRDRIALSKPCLLHLESRNADSDDLGRWAFVLLARSGPESLSRLNWLCVMRNYRVPPLVFNHTLRHLSGHTSQTVRKAAYLVNQYLVRNAEIVEELNRPELAVDSVTKRIMFLRLFRISNYFAPTELPLVADIYAKHCIDKPAVITKHDVTFVNHILHAISLIPRIRSPYFTSLRYIIDAQVRLLRKMFKADPVMQLEPKGFRGIVRTRLAAPRSSSERSLIAQQGFNWPPWKEDHDGYDLSHTRIDSETEVPRVSDAGLVLAEMQHAGYPLQTWEQSAMILSGIEIKGTPTVPRRTWFMAGSSSGSDSPLTLWQARIRATRTLNEAWHIFIQFLQLRFETQAEKAGAVNVFQDMFAKILQARKQAWEDKYQEPVERVAPVEPRTGFSRFLPGDELEYIPPPPKNDPTANYLRTANTTVRGPTDIKRGPNIEDRATTSIGDTTNLLPAPENPARGAYVPVPPPTVDQLLKTMSRKGLKPTLGLIKLLINSAQSHAEAVKYLEIWYSYPLGPNFSKLVDFEAVKWWTFRKPAQLEQLKTAEPIFHPDRIPGDGDKDFPYAMTELAISFIVALTSTTYAPRKLRKFRLHLDFARQLLFHRIPHAIVLAVSLRLTSTVAWQAIIRGLNVSHLPRGLFQAREARYPGDLLAPVGFWDGPAGRKMKMRDVNATVAKIWKYLEDGWRSRNRAMGSRSEAWKFNWNVDMGWRFPGEPALVYELTIAAERGWEYEQQLKTSSLTELHAPLPFRASDVVRIFETMVGVQGAQPPDDTNTDTGADTDKNTTYDKPDSEDDPFTLLIAAAPRPGTKSTLPPVVIPRTAHIHAYVRLLLKTAEDDYEPLVRLTRWIIYYAHFLETKNRRLPIIAMGALWDCYSGLLDGKLSLAERKIVQARAERLQAVKTLVQTELRDWGGWASKGEVAAYLGENWRDLRESEWDDKDKEKQEYEDIWGDEEEDTE</sequence>
<comment type="caution">
    <text evidence="2">The sequence shown here is derived from an EMBL/GenBank/DDBJ whole genome shotgun (WGS) entry which is preliminary data.</text>
</comment>
<feature type="region of interest" description="Disordered" evidence="1">
    <location>
        <begin position="650"/>
        <end position="690"/>
    </location>
</feature>
<evidence type="ECO:0000313" key="3">
    <source>
        <dbReference type="Proteomes" id="UP001221413"/>
    </source>
</evidence>
<evidence type="ECO:0000256" key="1">
    <source>
        <dbReference type="SAM" id="MobiDB-lite"/>
    </source>
</evidence>
<feature type="region of interest" description="Disordered" evidence="1">
    <location>
        <begin position="86"/>
        <end position="142"/>
    </location>
</feature>
<dbReference type="Proteomes" id="UP001221413">
    <property type="component" value="Unassembled WGS sequence"/>
</dbReference>
<reference evidence="2" key="1">
    <citation type="submission" date="2023-01" db="EMBL/GenBank/DDBJ databases">
        <title>The chitinases involved in constricting ring structure development in the nematode-trapping fungus Drechslerella dactyloides.</title>
        <authorList>
            <person name="Wang R."/>
            <person name="Zhang L."/>
            <person name="Tang P."/>
            <person name="Li S."/>
            <person name="Liang L."/>
        </authorList>
    </citation>
    <scope>NUCLEOTIDE SEQUENCE</scope>
    <source>
        <strain evidence="2">YMF1.00031</strain>
    </source>
</reference>
<feature type="compositionally biased region" description="Basic and acidic residues" evidence="1">
    <location>
        <begin position="186"/>
        <end position="197"/>
    </location>
</feature>
<feature type="compositionally biased region" description="Basic and acidic residues" evidence="1">
    <location>
        <begin position="654"/>
        <end position="666"/>
    </location>
</feature>
<keyword evidence="3" id="KW-1185">Reference proteome</keyword>
<name>A0AAD6J491_DREDA</name>
<dbReference type="AlphaFoldDB" id="A0AAD6J491"/>
<evidence type="ECO:0000313" key="2">
    <source>
        <dbReference type="EMBL" id="KAJ6261837.1"/>
    </source>
</evidence>
<organism evidence="2 3">
    <name type="scientific">Drechslerella dactyloides</name>
    <name type="common">Nematode-trapping fungus</name>
    <name type="synonym">Arthrobotrys dactyloides</name>
    <dbReference type="NCBI Taxonomy" id="74499"/>
    <lineage>
        <taxon>Eukaryota</taxon>
        <taxon>Fungi</taxon>
        <taxon>Dikarya</taxon>
        <taxon>Ascomycota</taxon>
        <taxon>Pezizomycotina</taxon>
        <taxon>Orbiliomycetes</taxon>
        <taxon>Orbiliales</taxon>
        <taxon>Orbiliaceae</taxon>
        <taxon>Drechslerella</taxon>
    </lineage>
</organism>
<feature type="compositionally biased region" description="Basic and acidic residues" evidence="1">
    <location>
        <begin position="1006"/>
        <end position="1016"/>
    </location>
</feature>
<protein>
    <submittedName>
        <fullName evidence="2">Uncharacterized protein</fullName>
    </submittedName>
</protein>
<dbReference type="EMBL" id="JAQGDS010000003">
    <property type="protein sequence ID" value="KAJ6261837.1"/>
    <property type="molecule type" value="Genomic_DNA"/>
</dbReference>
<feature type="region of interest" description="Disordered" evidence="1">
    <location>
        <begin position="991"/>
        <end position="1018"/>
    </location>
</feature>
<gene>
    <name evidence="2" type="ORF">Dda_2636</name>
</gene>
<feature type="region of interest" description="Disordered" evidence="1">
    <location>
        <begin position="1162"/>
        <end position="1185"/>
    </location>
</feature>
<feature type="compositionally biased region" description="Acidic residues" evidence="1">
    <location>
        <begin position="1174"/>
        <end position="1185"/>
    </location>
</feature>